<dbReference type="EMBL" id="QLYR01000002">
    <property type="protein sequence ID" value="RAQ29899.1"/>
    <property type="molecule type" value="Genomic_DNA"/>
</dbReference>
<dbReference type="Pfam" id="PF13579">
    <property type="entry name" value="Glyco_trans_4_4"/>
    <property type="match status" value="1"/>
</dbReference>
<dbReference type="GO" id="GO:0016740">
    <property type="term" value="F:transferase activity"/>
    <property type="evidence" value="ECO:0007669"/>
    <property type="project" value="UniProtKB-KW"/>
</dbReference>
<dbReference type="AlphaFoldDB" id="A0A328UEW2"/>
<protein>
    <submittedName>
        <fullName evidence="2">Glycosyltransferase WbuB</fullName>
    </submittedName>
</protein>
<dbReference type="PANTHER" id="PTHR12526">
    <property type="entry name" value="GLYCOSYLTRANSFERASE"/>
    <property type="match status" value="1"/>
</dbReference>
<evidence type="ECO:0000259" key="1">
    <source>
        <dbReference type="Pfam" id="PF13579"/>
    </source>
</evidence>
<accession>A0A328UEW2</accession>
<comment type="caution">
    <text evidence="2">The sequence shown here is derived from an EMBL/GenBank/DDBJ whole genome shotgun (WGS) entry which is preliminary data.</text>
</comment>
<organism evidence="2 3">
    <name type="scientific">Hydrogeniiclostridium mannosilyticum</name>
    <dbReference type="NCBI Taxonomy" id="2764322"/>
    <lineage>
        <taxon>Bacteria</taxon>
        <taxon>Bacillati</taxon>
        <taxon>Bacillota</taxon>
        <taxon>Clostridia</taxon>
        <taxon>Eubacteriales</taxon>
        <taxon>Acutalibacteraceae</taxon>
        <taxon>Hydrogeniiclostridium</taxon>
    </lineage>
</organism>
<dbReference type="RefSeq" id="WP_112332316.1">
    <property type="nucleotide sequence ID" value="NZ_QLYR01000002.1"/>
</dbReference>
<dbReference type="Gene3D" id="3.40.50.2000">
    <property type="entry name" value="Glycogen Phosphorylase B"/>
    <property type="match status" value="2"/>
</dbReference>
<sequence>MNILLINHYAGGTTQGMEFRPFYMAKRWVAQGHRVTLAASSFSHLRTKNPDLQGKKYMVEEIEGVRYFWIAGNAYQGNGMGRIRNMLSFLRGLNRYQEELADGGPDVVIASSTYPLDFYPARKIARRYNAMLIYEVHDLWPLSPMELGGMSPRHPYIRVMQRAENDCCRDCDYIVSILPCAKEHFIEHGMKPEKFVCIPNGIVKEDWERPQSEEPPVYRELFDGFKRDGYFLIGYTGAHGVANALDSFLEAGEKLRGERIKLVLVGRGQERERLVQKVKDLNLEKQVVMLPAVRRDAMPGLLAQFDALYVGLQRQPLFRFGVSPNKLMDYMMAAKPVLFAIEAGNDMVADAGCGISIPPEDSGAIAAAAVRLSKMPKGELEAMGRRGREYILAHHEYDVLAQEFLEVFSRPKIGGVHKK</sequence>
<dbReference type="CDD" id="cd03794">
    <property type="entry name" value="GT4_WbuB-like"/>
    <property type="match status" value="1"/>
</dbReference>
<dbReference type="Pfam" id="PF13692">
    <property type="entry name" value="Glyco_trans_1_4"/>
    <property type="match status" value="1"/>
</dbReference>
<reference evidence="2 3" key="1">
    <citation type="submission" date="2018-06" db="EMBL/GenBank/DDBJ databases">
        <title>Noncontiguous genome sequence of Ruminococcaceae bacterium ASD2818.</title>
        <authorList>
            <person name="Chaplin A.V."/>
            <person name="Sokolova S.R."/>
            <person name="Kochetkova T.O."/>
            <person name="Goltsov A.Y."/>
            <person name="Trofimov D.Y."/>
            <person name="Efimov B.A."/>
        </authorList>
    </citation>
    <scope>NUCLEOTIDE SEQUENCE [LARGE SCALE GENOMIC DNA]</scope>
    <source>
        <strain evidence="2 3">ASD2818</strain>
    </source>
</reference>
<keyword evidence="3" id="KW-1185">Reference proteome</keyword>
<proteinExistence type="predicted"/>
<feature type="domain" description="Glycosyltransferase subfamily 4-like N-terminal" evidence="1">
    <location>
        <begin position="16"/>
        <end position="201"/>
    </location>
</feature>
<dbReference type="SUPFAM" id="SSF53756">
    <property type="entry name" value="UDP-Glycosyltransferase/glycogen phosphorylase"/>
    <property type="match status" value="1"/>
</dbReference>
<name>A0A328UEW2_9FIRM</name>
<evidence type="ECO:0000313" key="2">
    <source>
        <dbReference type="EMBL" id="RAQ29899.1"/>
    </source>
</evidence>
<evidence type="ECO:0000313" key="3">
    <source>
        <dbReference type="Proteomes" id="UP000249377"/>
    </source>
</evidence>
<dbReference type="Proteomes" id="UP000249377">
    <property type="component" value="Unassembled WGS sequence"/>
</dbReference>
<keyword evidence="2" id="KW-0808">Transferase</keyword>
<gene>
    <name evidence="2" type="ORF">DPQ25_06350</name>
</gene>
<dbReference type="PANTHER" id="PTHR12526:SF622">
    <property type="entry name" value="GLYCOSYLTRANSFERASE (GROUP I)"/>
    <property type="match status" value="1"/>
</dbReference>
<dbReference type="InterPro" id="IPR028098">
    <property type="entry name" value="Glyco_trans_4-like_N"/>
</dbReference>